<keyword evidence="6 14" id="KW-0686">Riboflavin biosynthesis</keyword>
<comment type="similarity">
    <text evidence="4 14">In the N-terminal section; belongs to the cytidine and deoxycytidylate deaminase family.</text>
</comment>
<evidence type="ECO:0000256" key="2">
    <source>
        <dbReference type="ARBA" id="ARBA00004882"/>
    </source>
</evidence>
<name>A0ABV5ABP6_9BACL</name>
<evidence type="ECO:0000256" key="6">
    <source>
        <dbReference type="ARBA" id="ARBA00022619"/>
    </source>
</evidence>
<evidence type="ECO:0000256" key="8">
    <source>
        <dbReference type="ARBA" id="ARBA00022833"/>
    </source>
</evidence>
<comment type="pathway">
    <text evidence="3 14">Cofactor biosynthesis; riboflavin biosynthesis; 5-amino-6-(D-ribitylamino)uracil from GTP: step 3/4.</text>
</comment>
<evidence type="ECO:0000259" key="15">
    <source>
        <dbReference type="PROSITE" id="PS51747"/>
    </source>
</evidence>
<evidence type="ECO:0000256" key="7">
    <source>
        <dbReference type="ARBA" id="ARBA00022723"/>
    </source>
</evidence>
<dbReference type="SUPFAM" id="SSF53927">
    <property type="entry name" value="Cytidine deaminase-like"/>
    <property type="match status" value="1"/>
</dbReference>
<evidence type="ECO:0000256" key="14">
    <source>
        <dbReference type="PIRNR" id="PIRNR006769"/>
    </source>
</evidence>
<comment type="cofactor">
    <cofactor evidence="14">
        <name>Zn(2+)</name>
        <dbReference type="ChEBI" id="CHEBI:29105"/>
    </cofactor>
    <text evidence="14">Binds 1 zinc ion.</text>
</comment>
<dbReference type="GO" id="GO:0008835">
    <property type="term" value="F:diaminohydroxyphosphoribosylaminopyrimidine deaminase activity"/>
    <property type="evidence" value="ECO:0007669"/>
    <property type="project" value="UniProtKB-EC"/>
</dbReference>
<dbReference type="PANTHER" id="PTHR38011">
    <property type="entry name" value="DIHYDROFOLATE REDUCTASE FAMILY PROTEIN (AFU_ORTHOLOGUE AFUA_8G06820)"/>
    <property type="match status" value="1"/>
</dbReference>
<dbReference type="PANTHER" id="PTHR38011:SF7">
    <property type="entry name" value="2,5-DIAMINO-6-RIBOSYLAMINO-4(3H)-PYRIMIDINONE 5'-PHOSPHATE REDUCTASE"/>
    <property type="match status" value="1"/>
</dbReference>
<dbReference type="NCBIfam" id="TIGR00227">
    <property type="entry name" value="ribD_Cterm"/>
    <property type="match status" value="1"/>
</dbReference>
<dbReference type="PROSITE" id="PS51747">
    <property type="entry name" value="CYT_DCMP_DEAMINASES_2"/>
    <property type="match status" value="1"/>
</dbReference>
<evidence type="ECO:0000256" key="4">
    <source>
        <dbReference type="ARBA" id="ARBA00005259"/>
    </source>
</evidence>
<protein>
    <recommendedName>
        <fullName evidence="14">Riboflavin biosynthesis protein RibD</fullName>
    </recommendedName>
    <domain>
        <recommendedName>
            <fullName evidence="14">Diaminohydroxyphosphoribosylaminopyrimidine deaminase</fullName>
            <shortName evidence="14">DRAP deaminase</shortName>
            <ecNumber evidence="14">3.5.4.26</ecNumber>
        </recommendedName>
        <alternativeName>
            <fullName evidence="14">Riboflavin-specific deaminase</fullName>
        </alternativeName>
    </domain>
    <domain>
        <recommendedName>
            <fullName evidence="14">5-amino-6-(5-phosphoribosylamino)uracil reductase</fullName>
            <ecNumber evidence="14">1.1.1.193</ecNumber>
        </recommendedName>
        <alternativeName>
            <fullName evidence="14">HTP reductase</fullName>
        </alternativeName>
    </domain>
</protein>
<dbReference type="Pfam" id="PF01872">
    <property type="entry name" value="RibD_C"/>
    <property type="match status" value="1"/>
</dbReference>
<gene>
    <name evidence="16" type="primary">ribD</name>
    <name evidence="16" type="ORF">KKP3000_002902</name>
</gene>
<dbReference type="Gene3D" id="3.40.140.10">
    <property type="entry name" value="Cytidine Deaminase, domain 2"/>
    <property type="match status" value="1"/>
</dbReference>
<evidence type="ECO:0000256" key="11">
    <source>
        <dbReference type="ARBA" id="ARBA00023268"/>
    </source>
</evidence>
<evidence type="ECO:0000313" key="16">
    <source>
        <dbReference type="EMBL" id="MFB5189626.1"/>
    </source>
</evidence>
<reference evidence="16 17" key="1">
    <citation type="journal article" date="2024" name="Int. J. Mol. Sci.">
        <title>Exploration of Alicyclobacillus spp. Genome in Search of Antibiotic Resistance.</title>
        <authorList>
            <person name="Bucka-Kolendo J."/>
            <person name="Kiousi D.E."/>
            <person name="Dekowska A."/>
            <person name="Mikolajczuk-Szczyrba A."/>
            <person name="Karadedos D.M."/>
            <person name="Michael P."/>
            <person name="Galanis A."/>
            <person name="Sokolowska B."/>
        </authorList>
    </citation>
    <scope>NUCLEOTIDE SEQUENCE [LARGE SCALE GENOMIC DNA]</scope>
    <source>
        <strain evidence="16 17">KKP 3000</strain>
    </source>
</reference>
<comment type="catalytic activity">
    <reaction evidence="13 14">
        <text>2,5-diamino-6-hydroxy-4-(5-phosphoribosylamino)-pyrimidine + H2O + H(+) = 5-amino-6-(5-phospho-D-ribosylamino)uracil + NH4(+)</text>
        <dbReference type="Rhea" id="RHEA:21868"/>
        <dbReference type="ChEBI" id="CHEBI:15377"/>
        <dbReference type="ChEBI" id="CHEBI:15378"/>
        <dbReference type="ChEBI" id="CHEBI:28938"/>
        <dbReference type="ChEBI" id="CHEBI:58453"/>
        <dbReference type="ChEBI" id="CHEBI:58614"/>
        <dbReference type="EC" id="3.5.4.26"/>
    </reaction>
</comment>
<dbReference type="PIRSF" id="PIRSF006769">
    <property type="entry name" value="RibD"/>
    <property type="match status" value="1"/>
</dbReference>
<proteinExistence type="inferred from homology"/>
<dbReference type="PROSITE" id="PS00903">
    <property type="entry name" value="CYT_DCMP_DEAMINASES_1"/>
    <property type="match status" value="1"/>
</dbReference>
<keyword evidence="9 14" id="KW-0521">NADP</keyword>
<dbReference type="InterPro" id="IPR016192">
    <property type="entry name" value="APOBEC/CMP_deaminase_Zn-bd"/>
</dbReference>
<comment type="caution">
    <text evidence="16">The sequence shown here is derived from an EMBL/GenBank/DDBJ whole genome shotgun (WGS) entry which is preliminary data.</text>
</comment>
<evidence type="ECO:0000256" key="12">
    <source>
        <dbReference type="ARBA" id="ARBA00049861"/>
    </source>
</evidence>
<dbReference type="InterPro" id="IPR002125">
    <property type="entry name" value="CMP_dCMP_dom"/>
</dbReference>
<dbReference type="NCBIfam" id="TIGR00326">
    <property type="entry name" value="eubact_ribD"/>
    <property type="match status" value="1"/>
</dbReference>
<dbReference type="CDD" id="cd01284">
    <property type="entry name" value="Riboflavin_deaminase-reductase"/>
    <property type="match status" value="1"/>
</dbReference>
<comment type="catalytic activity">
    <reaction evidence="12 14">
        <text>5-amino-6-(5-phospho-D-ribitylamino)uracil + NADP(+) = 5-amino-6-(5-phospho-D-ribosylamino)uracil + NADPH + H(+)</text>
        <dbReference type="Rhea" id="RHEA:17845"/>
        <dbReference type="ChEBI" id="CHEBI:15378"/>
        <dbReference type="ChEBI" id="CHEBI:57783"/>
        <dbReference type="ChEBI" id="CHEBI:58349"/>
        <dbReference type="ChEBI" id="CHEBI:58421"/>
        <dbReference type="ChEBI" id="CHEBI:58453"/>
        <dbReference type="EC" id="1.1.1.193"/>
    </reaction>
</comment>
<dbReference type="InterPro" id="IPR011549">
    <property type="entry name" value="RibD_C"/>
</dbReference>
<evidence type="ECO:0000256" key="9">
    <source>
        <dbReference type="ARBA" id="ARBA00022857"/>
    </source>
</evidence>
<evidence type="ECO:0000313" key="17">
    <source>
        <dbReference type="Proteomes" id="UP001579974"/>
    </source>
</evidence>
<dbReference type="GO" id="GO:0008703">
    <property type="term" value="F:5-amino-6-(5-phosphoribosylamino)uracil reductase activity"/>
    <property type="evidence" value="ECO:0007669"/>
    <property type="project" value="UniProtKB-EC"/>
</dbReference>
<dbReference type="InterPro" id="IPR024072">
    <property type="entry name" value="DHFR-like_dom_sf"/>
</dbReference>
<dbReference type="RefSeq" id="WP_275475323.1">
    <property type="nucleotide sequence ID" value="NZ_CP162940.1"/>
</dbReference>
<keyword evidence="10 14" id="KW-0560">Oxidoreductase</keyword>
<sequence length="375" mass="40115">MTPDEMFMRMAIDVAKIGQAQTSPNPLVGAVVVRDGIVVGQGAHLRAGGPHAEVHALRMAGEAAQGSTIYVTLEPCNHHGRTPPCTEAILRAGVRRVVVASVDHDPRTKNLGIAHLQEAGLDVTVGVLAKEARRLNRSFFHRVDTGLPWVVYKSAMTLSGHTAADSGHSQYVTGEQARRQVQALRRCHPAIAVGIDTALADDPRLTVRDEAGSAHGILQPVRIVFDSQLRLPVGAQMLREPGKTVVFTTEQAQDNAGQKVAQLAAQGDVEIVATDQQDGHVNLRQALSHVAAAGWNSVLLEGGPTLAAACFRERLVHEVAIYVAPTLLLSGKPVLSGHATKHMREAIALHSVEVEQVGDDWRFTGLVDYPSATSE</sequence>
<keyword evidence="17" id="KW-1185">Reference proteome</keyword>
<keyword evidence="11" id="KW-0511">Multifunctional enzyme</keyword>
<dbReference type="Gene3D" id="3.40.430.10">
    <property type="entry name" value="Dihydrofolate Reductase, subunit A"/>
    <property type="match status" value="1"/>
</dbReference>
<evidence type="ECO:0000256" key="1">
    <source>
        <dbReference type="ARBA" id="ARBA00002151"/>
    </source>
</evidence>
<dbReference type="Pfam" id="PF00383">
    <property type="entry name" value="dCMP_cyt_deam_1"/>
    <property type="match status" value="1"/>
</dbReference>
<dbReference type="SUPFAM" id="SSF53597">
    <property type="entry name" value="Dihydrofolate reductase-like"/>
    <property type="match status" value="1"/>
</dbReference>
<keyword evidence="14 16" id="KW-0378">Hydrolase</keyword>
<accession>A0ABV5ABP6</accession>
<keyword evidence="7 14" id="KW-0479">Metal-binding</keyword>
<evidence type="ECO:0000256" key="13">
    <source>
        <dbReference type="ARBA" id="ARBA00049886"/>
    </source>
</evidence>
<dbReference type="EC" id="1.1.1.193" evidence="14"/>
<dbReference type="InterPro" id="IPR016193">
    <property type="entry name" value="Cytidine_deaminase-like"/>
</dbReference>
<evidence type="ECO:0000256" key="10">
    <source>
        <dbReference type="ARBA" id="ARBA00023002"/>
    </source>
</evidence>
<dbReference type="InterPro" id="IPR050765">
    <property type="entry name" value="Riboflavin_Biosynth_HTPR"/>
</dbReference>
<dbReference type="InterPro" id="IPR002734">
    <property type="entry name" value="RibDG_C"/>
</dbReference>
<keyword evidence="8 14" id="KW-0862">Zinc</keyword>
<evidence type="ECO:0000256" key="3">
    <source>
        <dbReference type="ARBA" id="ARBA00004910"/>
    </source>
</evidence>
<feature type="domain" description="CMP/dCMP-type deaminase" evidence="15">
    <location>
        <begin position="2"/>
        <end position="124"/>
    </location>
</feature>
<dbReference type="Proteomes" id="UP001579974">
    <property type="component" value="Unassembled WGS sequence"/>
</dbReference>
<comment type="pathway">
    <text evidence="2 14">Cofactor biosynthesis; riboflavin biosynthesis; 5-amino-6-(D-ribitylamino)uracil from GTP: step 2/4.</text>
</comment>
<evidence type="ECO:0000256" key="5">
    <source>
        <dbReference type="ARBA" id="ARBA00007417"/>
    </source>
</evidence>
<comment type="function">
    <text evidence="1 14">Converts 2,5-diamino-6-(ribosylamino)-4(3h)-pyrimidinone 5'-phosphate into 5-amino-6-(ribosylamino)-2,4(1h,3h)-pyrimidinedione 5'-phosphate.</text>
</comment>
<dbReference type="EC" id="3.5.4.26" evidence="14"/>
<comment type="similarity">
    <text evidence="5 14">In the C-terminal section; belongs to the HTP reductase family.</text>
</comment>
<dbReference type="EMBL" id="JBDXSU010000003">
    <property type="protein sequence ID" value="MFB5189626.1"/>
    <property type="molecule type" value="Genomic_DNA"/>
</dbReference>
<organism evidence="16 17">
    <name type="scientific">Alicyclobacillus fastidiosus</name>
    <dbReference type="NCBI Taxonomy" id="392011"/>
    <lineage>
        <taxon>Bacteria</taxon>
        <taxon>Bacillati</taxon>
        <taxon>Bacillota</taxon>
        <taxon>Bacilli</taxon>
        <taxon>Bacillales</taxon>
        <taxon>Alicyclobacillaceae</taxon>
        <taxon>Alicyclobacillus</taxon>
    </lineage>
</organism>
<dbReference type="InterPro" id="IPR004794">
    <property type="entry name" value="Eubact_RibD"/>
</dbReference>